<keyword evidence="8" id="KW-0175">Coiled coil</keyword>
<dbReference type="PROSITE" id="PS00107">
    <property type="entry name" value="PROTEIN_KINASE_ATP"/>
    <property type="match status" value="1"/>
</dbReference>
<name>A0ABR2IP33_9EUKA</name>
<evidence type="ECO:0000256" key="1">
    <source>
        <dbReference type="ARBA" id="ARBA00022527"/>
    </source>
</evidence>
<dbReference type="PROSITE" id="PS50011">
    <property type="entry name" value="PROTEIN_KINASE_DOM"/>
    <property type="match status" value="1"/>
</dbReference>
<dbReference type="InterPro" id="IPR011009">
    <property type="entry name" value="Kinase-like_dom_sf"/>
</dbReference>
<dbReference type="InterPro" id="IPR017441">
    <property type="entry name" value="Protein_kinase_ATP_BS"/>
</dbReference>
<sequence length="373" mass="42821">MKFQYFKFIIFIFFENLNKSPVDSKIQTELDNANKKVAQLEQDLVNKTKEYESQIAAFKQKIKNLENANKAAQVDDESEKSQELKILDSKSLDEFEIISDIGYGSSGKVVKVSKKKYYALKILSSETITSEKLRSLLKEWEIMNMLNHPNILKSLGIFFSDEKRSPAILLEYCNMNLSDAIKNKMLSNVQIVCAIYQIVEGMKYIHFMKIIHRDLKPSNILIAENGTIKICDFGNSRLMTPEEYTMTMGIGTSRFMAPEIIAEADNYNEKVDIYSFGVLVFFILSQGELPKIKIPQILNGEKASIPSSTFTKSAKNLIRSCWNFDPKDRPSFNDISKLMQKECCQLLKLSNGEIKEVQEFIENNQKLIPNYDH</sequence>
<dbReference type="EMBL" id="JAPFFF010000016">
    <property type="protein sequence ID" value="KAK8865441.1"/>
    <property type="molecule type" value="Genomic_DNA"/>
</dbReference>
<reference evidence="10 11" key="1">
    <citation type="submission" date="2024-04" db="EMBL/GenBank/DDBJ databases">
        <title>Tritrichomonas musculus Genome.</title>
        <authorList>
            <person name="Alves-Ferreira E."/>
            <person name="Grigg M."/>
            <person name="Lorenzi H."/>
            <person name="Galac M."/>
        </authorList>
    </citation>
    <scope>NUCLEOTIDE SEQUENCE [LARGE SCALE GENOMIC DNA]</scope>
    <source>
        <strain evidence="10 11">EAF2021</strain>
    </source>
</reference>
<evidence type="ECO:0000256" key="2">
    <source>
        <dbReference type="ARBA" id="ARBA00022679"/>
    </source>
</evidence>
<evidence type="ECO:0000256" key="4">
    <source>
        <dbReference type="ARBA" id="ARBA00022777"/>
    </source>
</evidence>
<feature type="binding site" evidence="6">
    <location>
        <position position="121"/>
    </location>
    <ligand>
        <name>ATP</name>
        <dbReference type="ChEBI" id="CHEBI:30616"/>
    </ligand>
</feature>
<keyword evidence="4" id="KW-0418">Kinase</keyword>
<keyword evidence="1 7" id="KW-0723">Serine/threonine-protein kinase</keyword>
<evidence type="ECO:0000256" key="5">
    <source>
        <dbReference type="ARBA" id="ARBA00022840"/>
    </source>
</evidence>
<dbReference type="Proteomes" id="UP001470230">
    <property type="component" value="Unassembled WGS sequence"/>
</dbReference>
<comment type="caution">
    <text evidence="10">The sequence shown here is derived from an EMBL/GenBank/DDBJ whole genome shotgun (WGS) entry which is preliminary data.</text>
</comment>
<dbReference type="PANTHER" id="PTHR24345">
    <property type="entry name" value="SERINE/THREONINE-PROTEIN KINASE PLK"/>
    <property type="match status" value="1"/>
</dbReference>
<dbReference type="InterPro" id="IPR008271">
    <property type="entry name" value="Ser/Thr_kinase_AS"/>
</dbReference>
<dbReference type="SMART" id="SM00220">
    <property type="entry name" value="S_TKc"/>
    <property type="match status" value="1"/>
</dbReference>
<feature type="domain" description="Protein kinase" evidence="9">
    <location>
        <begin position="95"/>
        <end position="361"/>
    </location>
</feature>
<dbReference type="SUPFAM" id="SSF56112">
    <property type="entry name" value="Protein kinase-like (PK-like)"/>
    <property type="match status" value="1"/>
</dbReference>
<evidence type="ECO:0000256" key="7">
    <source>
        <dbReference type="RuleBase" id="RU000304"/>
    </source>
</evidence>
<keyword evidence="11" id="KW-1185">Reference proteome</keyword>
<evidence type="ECO:0000313" key="11">
    <source>
        <dbReference type="Proteomes" id="UP001470230"/>
    </source>
</evidence>
<dbReference type="PANTHER" id="PTHR24345:SF0">
    <property type="entry name" value="CELL CYCLE SERINE_THREONINE-PROTEIN KINASE CDC5_MSD2"/>
    <property type="match status" value="1"/>
</dbReference>
<keyword evidence="3 6" id="KW-0547">Nucleotide-binding</keyword>
<evidence type="ECO:0000256" key="8">
    <source>
        <dbReference type="SAM" id="Coils"/>
    </source>
</evidence>
<protein>
    <recommendedName>
        <fullName evidence="9">Protein kinase domain-containing protein</fullName>
    </recommendedName>
</protein>
<evidence type="ECO:0000259" key="9">
    <source>
        <dbReference type="PROSITE" id="PS50011"/>
    </source>
</evidence>
<evidence type="ECO:0000313" key="10">
    <source>
        <dbReference type="EMBL" id="KAK8865441.1"/>
    </source>
</evidence>
<evidence type="ECO:0000256" key="3">
    <source>
        <dbReference type="ARBA" id="ARBA00022741"/>
    </source>
</evidence>
<dbReference type="PROSITE" id="PS00108">
    <property type="entry name" value="PROTEIN_KINASE_ST"/>
    <property type="match status" value="1"/>
</dbReference>
<dbReference type="Pfam" id="PF00069">
    <property type="entry name" value="Pkinase"/>
    <property type="match status" value="1"/>
</dbReference>
<keyword evidence="5 6" id="KW-0067">ATP-binding</keyword>
<dbReference type="InterPro" id="IPR000719">
    <property type="entry name" value="Prot_kinase_dom"/>
</dbReference>
<organism evidence="10 11">
    <name type="scientific">Tritrichomonas musculus</name>
    <dbReference type="NCBI Taxonomy" id="1915356"/>
    <lineage>
        <taxon>Eukaryota</taxon>
        <taxon>Metamonada</taxon>
        <taxon>Parabasalia</taxon>
        <taxon>Tritrichomonadida</taxon>
        <taxon>Tritrichomonadidae</taxon>
        <taxon>Tritrichomonas</taxon>
    </lineage>
</organism>
<keyword evidence="2" id="KW-0808">Transferase</keyword>
<evidence type="ECO:0000256" key="6">
    <source>
        <dbReference type="PROSITE-ProRule" id="PRU10141"/>
    </source>
</evidence>
<proteinExistence type="inferred from homology"/>
<gene>
    <name evidence="10" type="ORF">M9Y10_010989</name>
</gene>
<dbReference type="Gene3D" id="1.10.510.10">
    <property type="entry name" value="Transferase(Phosphotransferase) domain 1"/>
    <property type="match status" value="1"/>
</dbReference>
<feature type="coiled-coil region" evidence="8">
    <location>
        <begin position="23"/>
        <end position="82"/>
    </location>
</feature>
<comment type="similarity">
    <text evidence="7">Belongs to the protein kinase superfamily.</text>
</comment>
<accession>A0ABR2IP33</accession>